<dbReference type="AlphaFoldDB" id="A0A438J8F5"/>
<reference evidence="1 2" key="1">
    <citation type="journal article" date="2018" name="PLoS Genet.">
        <title>Population sequencing reveals clonal diversity and ancestral inbreeding in the grapevine cultivar Chardonnay.</title>
        <authorList>
            <person name="Roach M.J."/>
            <person name="Johnson D.L."/>
            <person name="Bohlmann J."/>
            <person name="van Vuuren H.J."/>
            <person name="Jones S.J."/>
            <person name="Pretorius I.S."/>
            <person name="Schmidt S.A."/>
            <person name="Borneman A.R."/>
        </authorList>
    </citation>
    <scope>NUCLEOTIDE SEQUENCE [LARGE SCALE GENOMIC DNA]</scope>
    <source>
        <strain evidence="2">cv. Chardonnay</strain>
        <tissue evidence="1">Leaf</tissue>
    </source>
</reference>
<name>A0A438J8F5_VITVI</name>
<gene>
    <name evidence="1" type="ORF">CK203_020115</name>
</gene>
<accession>A0A438J8F5</accession>
<proteinExistence type="predicted"/>
<evidence type="ECO:0000313" key="1">
    <source>
        <dbReference type="EMBL" id="RVX05244.1"/>
    </source>
</evidence>
<comment type="caution">
    <text evidence="1">The sequence shown here is derived from an EMBL/GenBank/DDBJ whole genome shotgun (WGS) entry which is preliminary data.</text>
</comment>
<evidence type="ECO:0000313" key="2">
    <source>
        <dbReference type="Proteomes" id="UP000288805"/>
    </source>
</evidence>
<dbReference type="Proteomes" id="UP000288805">
    <property type="component" value="Unassembled WGS sequence"/>
</dbReference>
<protein>
    <submittedName>
        <fullName evidence="1">Uncharacterized protein</fullName>
    </submittedName>
</protein>
<sequence length="170" mass="18733">MVSSNRKDPSLEEGVRNGPLSLILKDGSRVKLQPNCVNVESRLTIGEKEEAYVLGEGSVLGVPRWDLHCSQGNFSKLMAFRKFFRASAELRTKGKTERQGTKKAKVGGSRLERKLRKLEWFVSYKTDSSCGIGRGINFGDLVRIQQITTGMVRSLGVGRCLDQGAVDAKG</sequence>
<dbReference type="EMBL" id="QGNW01000057">
    <property type="protein sequence ID" value="RVX05244.1"/>
    <property type="molecule type" value="Genomic_DNA"/>
</dbReference>
<organism evidence="1 2">
    <name type="scientific">Vitis vinifera</name>
    <name type="common">Grape</name>
    <dbReference type="NCBI Taxonomy" id="29760"/>
    <lineage>
        <taxon>Eukaryota</taxon>
        <taxon>Viridiplantae</taxon>
        <taxon>Streptophyta</taxon>
        <taxon>Embryophyta</taxon>
        <taxon>Tracheophyta</taxon>
        <taxon>Spermatophyta</taxon>
        <taxon>Magnoliopsida</taxon>
        <taxon>eudicotyledons</taxon>
        <taxon>Gunneridae</taxon>
        <taxon>Pentapetalae</taxon>
        <taxon>rosids</taxon>
        <taxon>Vitales</taxon>
        <taxon>Vitaceae</taxon>
        <taxon>Viteae</taxon>
        <taxon>Vitis</taxon>
    </lineage>
</organism>